<dbReference type="EMBL" id="CM001484">
    <property type="protein sequence ID" value="EIF00714.1"/>
    <property type="molecule type" value="Genomic_DNA"/>
</dbReference>
<feature type="compositionally biased region" description="Basic and acidic residues" evidence="1">
    <location>
        <begin position="20"/>
        <end position="29"/>
    </location>
</feature>
<reference evidence="3" key="2">
    <citation type="submission" date="2012-01" db="EMBL/GenBank/DDBJ databases">
        <title>Noncontiguous Finished sequence of chromosome of Saccharomonospora glauca K62.</title>
        <authorList>
            <consortium name="US DOE Joint Genome Institute"/>
            <person name="Lucas S."/>
            <person name="Han J."/>
            <person name="Lapidus A."/>
            <person name="Cheng J.-F."/>
            <person name="Goodwin L."/>
            <person name="Pitluck S."/>
            <person name="Peters L."/>
            <person name="Mikhailova N."/>
            <person name="Held B."/>
            <person name="Detter J.C."/>
            <person name="Han C."/>
            <person name="Tapia R."/>
            <person name="Land M."/>
            <person name="Hauser L."/>
            <person name="Kyrpides N."/>
            <person name="Ivanova N."/>
            <person name="Pagani I."/>
            <person name="Brambilla E.-M."/>
            <person name="Klenk H.-P."/>
            <person name="Woyke T."/>
        </authorList>
    </citation>
    <scope>NUCLEOTIDE SEQUENCE [LARGE SCALE GENOMIC DNA]</scope>
    <source>
        <strain evidence="3">K62</strain>
    </source>
</reference>
<gene>
    <name evidence="2" type="ORF">SacglDRAFT_03868</name>
</gene>
<dbReference type="Gene3D" id="3.30.110.190">
    <property type="match status" value="1"/>
</dbReference>
<dbReference type="STRING" id="928724.SacglDRAFT_03868"/>
<dbReference type="InterPro" id="IPR025506">
    <property type="entry name" value="Abi_alpha"/>
</dbReference>
<evidence type="ECO:0008006" key="4">
    <source>
        <dbReference type="Google" id="ProtNLM"/>
    </source>
</evidence>
<name>I1D6Y9_9PSEU</name>
<dbReference type="OrthoDB" id="7061144at2"/>
<accession>I1D6Y9</accession>
<dbReference type="Pfam" id="PF14337">
    <property type="entry name" value="Abi_alpha"/>
    <property type="match status" value="1"/>
</dbReference>
<dbReference type="AlphaFoldDB" id="I1D6Y9"/>
<sequence length="195" mass="21215">MATLAARTSYELAKLLPGGEEPRSRRSRPELPAVPGPDRLRKRMAELLAESAELSREDATLRLYETVLASLVPDEARLLSTLSDRTPHPVLDVVERTFFGGRGRVVLRNASTVGKAAGVTLADHVPVYVTRLVELGLAELGPENAGFGTQYEVLAADEVVAEAVRAARRPTFVRRTVRISDFGTRLWRACDPAGG</sequence>
<protein>
    <recommendedName>
        <fullName evidence="4">DUF4393 domain-containing protein</fullName>
    </recommendedName>
</protein>
<evidence type="ECO:0000313" key="2">
    <source>
        <dbReference type="EMBL" id="EIF00714.1"/>
    </source>
</evidence>
<reference evidence="2 3" key="1">
    <citation type="submission" date="2011-09" db="EMBL/GenBank/DDBJ databases">
        <authorList>
            <consortium name="US DOE Joint Genome Institute (JGI-PGF)"/>
            <person name="Lucas S."/>
            <person name="Han J."/>
            <person name="Lapidus A."/>
            <person name="Cheng J.-F."/>
            <person name="Goodwin L."/>
            <person name="Pitluck S."/>
            <person name="Peters L."/>
            <person name="Land M.L."/>
            <person name="Hauser L."/>
            <person name="Brambilla E."/>
            <person name="Klenk H.-P."/>
            <person name="Woyke T.J."/>
        </authorList>
    </citation>
    <scope>NUCLEOTIDE SEQUENCE [LARGE SCALE GENOMIC DNA]</scope>
    <source>
        <strain evidence="2 3">K62</strain>
    </source>
</reference>
<keyword evidence="3" id="KW-1185">Reference proteome</keyword>
<dbReference type="HOGENOM" id="CLU_098668_0_0_11"/>
<organism evidence="2 3">
    <name type="scientific">Saccharomonospora glauca K62</name>
    <dbReference type="NCBI Taxonomy" id="928724"/>
    <lineage>
        <taxon>Bacteria</taxon>
        <taxon>Bacillati</taxon>
        <taxon>Actinomycetota</taxon>
        <taxon>Actinomycetes</taxon>
        <taxon>Pseudonocardiales</taxon>
        <taxon>Pseudonocardiaceae</taxon>
        <taxon>Saccharomonospora</taxon>
    </lineage>
</organism>
<feature type="region of interest" description="Disordered" evidence="1">
    <location>
        <begin position="15"/>
        <end position="37"/>
    </location>
</feature>
<dbReference type="eggNOG" id="COG5470">
    <property type="taxonomic scope" value="Bacteria"/>
</dbReference>
<dbReference type="Proteomes" id="UP000005087">
    <property type="component" value="Chromosome"/>
</dbReference>
<evidence type="ECO:0000256" key="1">
    <source>
        <dbReference type="SAM" id="MobiDB-lite"/>
    </source>
</evidence>
<proteinExistence type="predicted"/>
<evidence type="ECO:0000313" key="3">
    <source>
        <dbReference type="Proteomes" id="UP000005087"/>
    </source>
</evidence>
<dbReference type="RefSeq" id="WP_005466539.1">
    <property type="nucleotide sequence ID" value="NZ_CM001484.1"/>
</dbReference>